<dbReference type="Proteomes" id="UP000680839">
    <property type="component" value="Chromosome"/>
</dbReference>
<dbReference type="AlphaFoldDB" id="A0A975NEL2"/>
<organism evidence="2 3">
    <name type="scientific">Bradyrhizobium sediminis</name>
    <dbReference type="NCBI Taxonomy" id="2840469"/>
    <lineage>
        <taxon>Bacteria</taxon>
        <taxon>Pseudomonadati</taxon>
        <taxon>Pseudomonadota</taxon>
        <taxon>Alphaproteobacteria</taxon>
        <taxon>Hyphomicrobiales</taxon>
        <taxon>Nitrobacteraceae</taxon>
        <taxon>Bradyrhizobium</taxon>
    </lineage>
</organism>
<sequence>MNPGPDPAYIAFDGDRCIASGDLREVARAAKEALDRRKDASVLVFDGSSGGPIDLDFRGSVEDVLARLPKAADAPAREDDAAPPAPRGPGRPKLGVVAREVTLLPRHWEWLAQQNGGASVALRRLVDEARRANRDKDRIRHAREAAYRFIAAMAENKPHYEEVARALFAGDAERFQAWTASWPADVRDHARRLAAAAFEREAQEGAAG</sequence>
<feature type="region of interest" description="Disordered" evidence="1">
    <location>
        <begin position="69"/>
        <end position="93"/>
    </location>
</feature>
<gene>
    <name evidence="2" type="ORF">KMZ29_01315</name>
</gene>
<proteinExistence type="predicted"/>
<name>A0A975NEL2_9BRAD</name>
<dbReference type="EMBL" id="CP076134">
    <property type="protein sequence ID" value="QWG13420.1"/>
    <property type="molecule type" value="Genomic_DNA"/>
</dbReference>
<evidence type="ECO:0000256" key="1">
    <source>
        <dbReference type="SAM" id="MobiDB-lite"/>
    </source>
</evidence>
<dbReference type="InterPro" id="IPR018715">
    <property type="entry name" value="DUF2239"/>
</dbReference>
<accession>A0A975NEL2</accession>
<evidence type="ECO:0000313" key="3">
    <source>
        <dbReference type="Proteomes" id="UP000680839"/>
    </source>
</evidence>
<reference evidence="2" key="1">
    <citation type="submission" date="2021-06" db="EMBL/GenBank/DDBJ databases">
        <title>Bradyrhizobium sp. S2-20-1 Genome sequencing.</title>
        <authorList>
            <person name="Jin L."/>
        </authorList>
    </citation>
    <scope>NUCLEOTIDE SEQUENCE</scope>
    <source>
        <strain evidence="2">S2-20-1</strain>
    </source>
</reference>
<protein>
    <submittedName>
        <fullName evidence="2">DUF2239 family protein</fullName>
    </submittedName>
</protein>
<dbReference type="Pfam" id="PF09998">
    <property type="entry name" value="DUF2239"/>
    <property type="match status" value="1"/>
</dbReference>
<evidence type="ECO:0000313" key="2">
    <source>
        <dbReference type="EMBL" id="QWG13420.1"/>
    </source>
</evidence>
<dbReference type="RefSeq" id="WP_215622139.1">
    <property type="nucleotide sequence ID" value="NZ_CP076134.1"/>
</dbReference>